<sequence>MAKSPRIYTNPNIPYVDIPNVDLLTLLFDTEHSIAQPETVLHVDAAHPENNFTKASLRDTIERIAHGLRNHYSIGANGPSKDVVTVMSYGQIMVPAVFYGVVAAGGIYSAASPSSTVAELARQITIGKSNLVICSSEHKDIVYQAVKQCNIPLSHVLILESHPEHSLKSWDGSINAVSSEHLSWPRVTDPATLKKSSITLLWSSGTTGLPKGVSLSHLNLVAELWLLTYQPRMFVAKQLEEDPASYKPMEYRTLGHLPISHIAGLFGYIVAPFYSAGTVYWMRKYNWPDLLKYAKQYKITAFYTVPSIYLRISKSPDVTDHFAHVEAANTGAAPMDSKLQTASNSRLGDGSNTFIGQTWGLSETTGAVTAMPKGETDTTGSIAQILPNVELRMVDDNYQDVEPGQEGELLIRSPLVMEGYYNNPEATRDAFYDFKDDGKGHWFCSGDIGVIRDGKFYIVDRKKELLKYKGLQIAPAEIENLLFTHPAVAEAAVVGVPAPDDPGTDFPRAYVVLAKDMVERKEESDAASGTQNYPSTPSLSVQAAQQSIAANDSSKGDTINQTRYTDKKSPSDSTAAPAPSSQNPTSDPSKQDTLSQTRYSDSSAPASASSSHTDQSKQDTLSQTRYIPKPSSSPSPSPSPSSSPSPDSFSAFAEADLSEELKKYVADRLAPHKQLRGGVKFVPEIPKNAIGKFLRRELRERAKREVREERGVVEAKL</sequence>
<comment type="caution">
    <text evidence="6">The sequence shown here is derived from an EMBL/GenBank/DDBJ whole genome shotgun (WGS) entry which is preliminary data.</text>
</comment>
<feature type="domain" description="AMP-binding enzyme C-terminal" evidence="5">
    <location>
        <begin position="477"/>
        <end position="518"/>
    </location>
</feature>
<feature type="compositionally biased region" description="Polar residues" evidence="3">
    <location>
        <begin position="527"/>
        <end position="563"/>
    </location>
</feature>
<evidence type="ECO:0000259" key="4">
    <source>
        <dbReference type="Pfam" id="PF00501"/>
    </source>
</evidence>
<accession>A0ABR0K3P9</accession>
<feature type="compositionally biased region" description="Pro residues" evidence="3">
    <location>
        <begin position="631"/>
        <end position="643"/>
    </location>
</feature>
<evidence type="ECO:0000313" key="6">
    <source>
        <dbReference type="EMBL" id="KAK5085115.1"/>
    </source>
</evidence>
<feature type="region of interest" description="Disordered" evidence="3">
    <location>
        <begin position="521"/>
        <end position="654"/>
    </location>
</feature>
<dbReference type="EMBL" id="JAVRRG010000104">
    <property type="protein sequence ID" value="KAK5085115.1"/>
    <property type="molecule type" value="Genomic_DNA"/>
</dbReference>
<dbReference type="Proteomes" id="UP001345013">
    <property type="component" value="Unassembled WGS sequence"/>
</dbReference>
<evidence type="ECO:0000256" key="1">
    <source>
        <dbReference type="ARBA" id="ARBA00006432"/>
    </source>
</evidence>
<dbReference type="Gene3D" id="3.30.300.30">
    <property type="match status" value="2"/>
</dbReference>
<evidence type="ECO:0000256" key="2">
    <source>
        <dbReference type="ARBA" id="ARBA00022598"/>
    </source>
</evidence>
<feature type="compositionally biased region" description="Polar residues" evidence="3">
    <location>
        <begin position="582"/>
        <end position="599"/>
    </location>
</feature>
<dbReference type="InterPro" id="IPR025110">
    <property type="entry name" value="AMP-bd_C"/>
</dbReference>
<dbReference type="InterPro" id="IPR000873">
    <property type="entry name" value="AMP-dep_synth/lig_dom"/>
</dbReference>
<evidence type="ECO:0000256" key="3">
    <source>
        <dbReference type="SAM" id="MobiDB-lite"/>
    </source>
</evidence>
<reference evidence="6 7" key="1">
    <citation type="submission" date="2023-08" db="EMBL/GenBank/DDBJ databases">
        <title>Black Yeasts Isolated from many extreme environments.</title>
        <authorList>
            <person name="Coleine C."/>
            <person name="Stajich J.E."/>
            <person name="Selbmann L."/>
        </authorList>
    </citation>
    <scope>NUCLEOTIDE SEQUENCE [LARGE SCALE GENOMIC DNA]</scope>
    <source>
        <strain evidence="6 7">CCFEE 5885</strain>
    </source>
</reference>
<dbReference type="PROSITE" id="PS00455">
    <property type="entry name" value="AMP_BINDING"/>
    <property type="match status" value="1"/>
</dbReference>
<dbReference type="PANTHER" id="PTHR24096:SF149">
    <property type="entry name" value="AMP-BINDING DOMAIN-CONTAINING PROTEIN-RELATED"/>
    <property type="match status" value="1"/>
</dbReference>
<organism evidence="6 7">
    <name type="scientific">Lithohypha guttulata</name>
    <dbReference type="NCBI Taxonomy" id="1690604"/>
    <lineage>
        <taxon>Eukaryota</taxon>
        <taxon>Fungi</taxon>
        <taxon>Dikarya</taxon>
        <taxon>Ascomycota</taxon>
        <taxon>Pezizomycotina</taxon>
        <taxon>Eurotiomycetes</taxon>
        <taxon>Chaetothyriomycetidae</taxon>
        <taxon>Chaetothyriales</taxon>
        <taxon>Trichomeriaceae</taxon>
        <taxon>Lithohypha</taxon>
    </lineage>
</organism>
<gene>
    <name evidence="6" type="ORF">LTR24_007186</name>
</gene>
<keyword evidence="2" id="KW-0436">Ligase</keyword>
<dbReference type="InterPro" id="IPR020845">
    <property type="entry name" value="AMP-binding_CS"/>
</dbReference>
<dbReference type="InterPro" id="IPR045851">
    <property type="entry name" value="AMP-bd_C_sf"/>
</dbReference>
<dbReference type="Gene3D" id="3.40.50.12780">
    <property type="entry name" value="N-terminal domain of ligase-like"/>
    <property type="match status" value="1"/>
</dbReference>
<feature type="compositionally biased region" description="Low complexity" evidence="3">
    <location>
        <begin position="600"/>
        <end position="611"/>
    </location>
</feature>
<comment type="similarity">
    <text evidence="1">Belongs to the ATP-dependent AMP-binding enzyme family.</text>
</comment>
<evidence type="ECO:0000259" key="5">
    <source>
        <dbReference type="Pfam" id="PF13193"/>
    </source>
</evidence>
<dbReference type="Pfam" id="PF13193">
    <property type="entry name" value="AMP-binding_C"/>
    <property type="match status" value="1"/>
</dbReference>
<feature type="compositionally biased region" description="Low complexity" evidence="3">
    <location>
        <begin position="571"/>
        <end position="581"/>
    </location>
</feature>
<name>A0ABR0K3P9_9EURO</name>
<evidence type="ECO:0000313" key="7">
    <source>
        <dbReference type="Proteomes" id="UP001345013"/>
    </source>
</evidence>
<dbReference type="Pfam" id="PF00501">
    <property type="entry name" value="AMP-binding"/>
    <property type="match status" value="1"/>
</dbReference>
<dbReference type="InterPro" id="IPR042099">
    <property type="entry name" value="ANL_N_sf"/>
</dbReference>
<protein>
    <submittedName>
        <fullName evidence="6">Uncharacterized protein</fullName>
    </submittedName>
</protein>
<dbReference type="SUPFAM" id="SSF56801">
    <property type="entry name" value="Acetyl-CoA synthetase-like"/>
    <property type="match status" value="1"/>
</dbReference>
<keyword evidence="7" id="KW-1185">Reference proteome</keyword>
<proteinExistence type="inferred from homology"/>
<dbReference type="PANTHER" id="PTHR24096">
    <property type="entry name" value="LONG-CHAIN-FATTY-ACID--COA LIGASE"/>
    <property type="match status" value="1"/>
</dbReference>
<feature type="domain" description="AMP-dependent synthetase/ligase" evidence="4">
    <location>
        <begin position="37"/>
        <end position="421"/>
    </location>
</feature>